<proteinExistence type="predicted"/>
<accession>A0A448XLM4</accession>
<protein>
    <submittedName>
        <fullName evidence="1">Uncharacterized protein</fullName>
    </submittedName>
</protein>
<gene>
    <name evidence="1" type="ORF">PXEA_LOCUS32926</name>
</gene>
<evidence type="ECO:0000313" key="2">
    <source>
        <dbReference type="Proteomes" id="UP000784294"/>
    </source>
</evidence>
<dbReference type="AlphaFoldDB" id="A0A448XLM4"/>
<dbReference type="EMBL" id="CAAALY010261396">
    <property type="protein sequence ID" value="VEL39486.1"/>
    <property type="molecule type" value="Genomic_DNA"/>
</dbReference>
<dbReference type="Proteomes" id="UP000784294">
    <property type="component" value="Unassembled WGS sequence"/>
</dbReference>
<name>A0A448XLM4_9PLAT</name>
<keyword evidence="2" id="KW-1185">Reference proteome</keyword>
<comment type="caution">
    <text evidence="1">The sequence shown here is derived from an EMBL/GenBank/DDBJ whole genome shotgun (WGS) entry which is preliminary data.</text>
</comment>
<organism evidence="1 2">
    <name type="scientific">Protopolystoma xenopodis</name>
    <dbReference type="NCBI Taxonomy" id="117903"/>
    <lineage>
        <taxon>Eukaryota</taxon>
        <taxon>Metazoa</taxon>
        <taxon>Spiralia</taxon>
        <taxon>Lophotrochozoa</taxon>
        <taxon>Platyhelminthes</taxon>
        <taxon>Monogenea</taxon>
        <taxon>Polyopisthocotylea</taxon>
        <taxon>Polystomatidea</taxon>
        <taxon>Polystomatidae</taxon>
        <taxon>Protopolystoma</taxon>
    </lineage>
</organism>
<reference evidence="1" key="1">
    <citation type="submission" date="2018-11" db="EMBL/GenBank/DDBJ databases">
        <authorList>
            <consortium name="Pathogen Informatics"/>
        </authorList>
    </citation>
    <scope>NUCLEOTIDE SEQUENCE</scope>
</reference>
<evidence type="ECO:0000313" key="1">
    <source>
        <dbReference type="EMBL" id="VEL39486.1"/>
    </source>
</evidence>
<sequence>MDHLDFLPNWIGWSEGFRRFQQLDTGRSFRSLQDLSKVMSETECSRQQAVSEVGDKAVALMHAMDRAVCYSCFYIFPC</sequence>